<dbReference type="Proteomes" id="UP000722989">
    <property type="component" value="Unassembled WGS sequence"/>
</dbReference>
<evidence type="ECO:0000256" key="2">
    <source>
        <dbReference type="ARBA" id="ARBA00022670"/>
    </source>
</evidence>
<dbReference type="PANTHER" id="PTHR43806:SF11">
    <property type="entry name" value="CEREVISIN-RELATED"/>
    <property type="match status" value="1"/>
</dbReference>
<dbReference type="SUPFAM" id="SSF52743">
    <property type="entry name" value="Subtilisin-like"/>
    <property type="match status" value="1"/>
</dbReference>
<name>A0ABX0Y1U2_9ACTN</name>
<feature type="region of interest" description="Disordered" evidence="7">
    <location>
        <begin position="1"/>
        <end position="28"/>
    </location>
</feature>
<comment type="caution">
    <text evidence="10">The sequence shown here is derived from an EMBL/GenBank/DDBJ whole genome shotgun (WGS) entry which is preliminary data.</text>
</comment>
<evidence type="ECO:0000256" key="8">
    <source>
        <dbReference type="SAM" id="Phobius"/>
    </source>
</evidence>
<evidence type="ECO:0000256" key="5">
    <source>
        <dbReference type="PROSITE-ProRule" id="PRU01240"/>
    </source>
</evidence>
<keyword evidence="11" id="KW-1185">Reference proteome</keyword>
<dbReference type="InterPro" id="IPR000209">
    <property type="entry name" value="Peptidase_S8/S53_dom"/>
</dbReference>
<feature type="domain" description="Peptidase S8/S53" evidence="9">
    <location>
        <begin position="100"/>
        <end position="354"/>
    </location>
</feature>
<keyword evidence="8" id="KW-0472">Membrane</keyword>
<keyword evidence="8" id="KW-1133">Transmembrane helix</keyword>
<dbReference type="InterPro" id="IPR023828">
    <property type="entry name" value="Peptidase_S8_Ser-AS"/>
</dbReference>
<evidence type="ECO:0000259" key="9">
    <source>
        <dbReference type="Pfam" id="PF00082"/>
    </source>
</evidence>
<dbReference type="InterPro" id="IPR015500">
    <property type="entry name" value="Peptidase_S8_subtilisin-rel"/>
</dbReference>
<dbReference type="InterPro" id="IPR050131">
    <property type="entry name" value="Peptidase_S8_subtilisin-like"/>
</dbReference>
<feature type="active site" description="Charge relay system" evidence="5">
    <location>
        <position position="307"/>
    </location>
</feature>
<dbReference type="PROSITE" id="PS00137">
    <property type="entry name" value="SUBTILASE_HIS"/>
    <property type="match status" value="1"/>
</dbReference>
<keyword evidence="3 5" id="KW-0378">Hydrolase</keyword>
<feature type="active site" description="Charge relay system" evidence="5">
    <location>
        <position position="109"/>
    </location>
</feature>
<dbReference type="PROSITE" id="PS51892">
    <property type="entry name" value="SUBTILASE"/>
    <property type="match status" value="1"/>
</dbReference>
<proteinExistence type="inferred from homology"/>
<dbReference type="InterPro" id="IPR036852">
    <property type="entry name" value="Peptidase_S8/S53_dom_sf"/>
</dbReference>
<feature type="transmembrane region" description="Helical" evidence="8">
    <location>
        <begin position="402"/>
        <end position="424"/>
    </location>
</feature>
<dbReference type="Pfam" id="PF00082">
    <property type="entry name" value="Peptidase_S8"/>
    <property type="match status" value="1"/>
</dbReference>
<feature type="transmembrane region" description="Helical" evidence="8">
    <location>
        <begin position="36"/>
        <end position="58"/>
    </location>
</feature>
<evidence type="ECO:0000313" key="10">
    <source>
        <dbReference type="EMBL" id="NJC72330.1"/>
    </source>
</evidence>
<gene>
    <name evidence="10" type="ORF">HC031_21800</name>
</gene>
<evidence type="ECO:0000256" key="6">
    <source>
        <dbReference type="RuleBase" id="RU003355"/>
    </source>
</evidence>
<organism evidence="10 11">
    <name type="scientific">Planosporangium thailandense</name>
    <dbReference type="NCBI Taxonomy" id="765197"/>
    <lineage>
        <taxon>Bacteria</taxon>
        <taxon>Bacillati</taxon>
        <taxon>Actinomycetota</taxon>
        <taxon>Actinomycetes</taxon>
        <taxon>Micromonosporales</taxon>
        <taxon>Micromonosporaceae</taxon>
        <taxon>Planosporangium</taxon>
    </lineage>
</organism>
<accession>A0ABX0Y1U2</accession>
<dbReference type="Gene3D" id="3.40.50.200">
    <property type="entry name" value="Peptidase S8/S53 domain"/>
    <property type="match status" value="1"/>
</dbReference>
<keyword evidence="4 5" id="KW-0720">Serine protease</keyword>
<dbReference type="PROSITE" id="PS00138">
    <property type="entry name" value="SUBTILASE_SER"/>
    <property type="match status" value="1"/>
</dbReference>
<dbReference type="InterPro" id="IPR023827">
    <property type="entry name" value="Peptidase_S8_Asp-AS"/>
</dbReference>
<dbReference type="InterPro" id="IPR022398">
    <property type="entry name" value="Peptidase_S8_His-AS"/>
</dbReference>
<sequence>MRHSGRGRLDGYRAGPVPGPGPAGARRARRWRRHPLVARIAAGGAAVVLVALGVVVVAPTPAAATCKTTRVPQPLPSVSAQPWPQQHWDFKQLAALGADGTGVTVAVIDSGVDAHHPQLRGQVLTGWDAFEKTGNGQEDCVGHGTEVASLIAARRIPGTPFQGLAPGVKILPIRANEHTEGNDSGRGTPAELAQAIDQAVQRHARVINLSLVLTEDNPDVHRAIDNALANNVVVVAAVGNAHGQNGGKDPTPYPAAYKGVIGVGAIDETGVRLAQSQVGSYVSLVAPGHDIQAALPGGGYQMFEGTSMATPFVSAAAAIVIQKYGRTITPRQVAARLMATADPAPGPPGSPEYGQGVLNPYRAATGVLATGAQQQASPLPGIERDPAAEAAAAASLTRRRTVALWLVGGVATVAALVVALAVVVPRGRARGWRPGPADET</sequence>
<dbReference type="PRINTS" id="PR00723">
    <property type="entry name" value="SUBTILISIN"/>
</dbReference>
<dbReference type="RefSeq" id="WP_167927235.1">
    <property type="nucleotide sequence ID" value="NZ_JAATVY010000017.1"/>
</dbReference>
<feature type="active site" description="Charge relay system" evidence="5">
    <location>
        <position position="143"/>
    </location>
</feature>
<protein>
    <submittedName>
        <fullName evidence="10">S8 family serine peptidase</fullName>
    </submittedName>
</protein>
<dbReference type="EMBL" id="JAATVY010000017">
    <property type="protein sequence ID" value="NJC72330.1"/>
    <property type="molecule type" value="Genomic_DNA"/>
</dbReference>
<keyword evidence="2 5" id="KW-0645">Protease</keyword>
<evidence type="ECO:0000256" key="7">
    <source>
        <dbReference type="SAM" id="MobiDB-lite"/>
    </source>
</evidence>
<evidence type="ECO:0000313" key="11">
    <source>
        <dbReference type="Proteomes" id="UP000722989"/>
    </source>
</evidence>
<evidence type="ECO:0000256" key="1">
    <source>
        <dbReference type="ARBA" id="ARBA00011073"/>
    </source>
</evidence>
<keyword evidence="8" id="KW-0812">Transmembrane</keyword>
<dbReference type="PROSITE" id="PS00136">
    <property type="entry name" value="SUBTILASE_ASP"/>
    <property type="match status" value="1"/>
</dbReference>
<evidence type="ECO:0000256" key="4">
    <source>
        <dbReference type="ARBA" id="ARBA00022825"/>
    </source>
</evidence>
<reference evidence="10 11" key="1">
    <citation type="submission" date="2020-03" db="EMBL/GenBank/DDBJ databases">
        <title>WGS of the type strain of Planosporangium spp.</title>
        <authorList>
            <person name="Thawai C."/>
        </authorList>
    </citation>
    <scope>NUCLEOTIDE SEQUENCE [LARGE SCALE GENOMIC DNA]</scope>
    <source>
        <strain evidence="10 11">TBRC 5610</strain>
    </source>
</reference>
<dbReference type="PANTHER" id="PTHR43806">
    <property type="entry name" value="PEPTIDASE S8"/>
    <property type="match status" value="1"/>
</dbReference>
<comment type="similarity">
    <text evidence="1 5 6">Belongs to the peptidase S8 family.</text>
</comment>
<evidence type="ECO:0000256" key="3">
    <source>
        <dbReference type="ARBA" id="ARBA00022801"/>
    </source>
</evidence>